<dbReference type="Proteomes" id="UP000321532">
    <property type="component" value="Unassembled WGS sequence"/>
</dbReference>
<reference evidence="1 2" key="1">
    <citation type="submission" date="2019-07" db="EMBL/GenBank/DDBJ databases">
        <title>Whole genome shotgun sequence of Adhaeribacter aerolatus NBRC 106133.</title>
        <authorList>
            <person name="Hosoyama A."/>
            <person name="Uohara A."/>
            <person name="Ohji S."/>
            <person name="Ichikawa N."/>
        </authorList>
    </citation>
    <scope>NUCLEOTIDE SEQUENCE [LARGE SCALE GENOMIC DNA]</scope>
    <source>
        <strain evidence="1 2">NBRC 106133</strain>
    </source>
</reference>
<dbReference type="OrthoDB" id="893392at2"/>
<keyword evidence="2" id="KW-1185">Reference proteome</keyword>
<organism evidence="1 2">
    <name type="scientific">Adhaeribacter aerolatus</name>
    <dbReference type="NCBI Taxonomy" id="670289"/>
    <lineage>
        <taxon>Bacteria</taxon>
        <taxon>Pseudomonadati</taxon>
        <taxon>Bacteroidota</taxon>
        <taxon>Cytophagia</taxon>
        <taxon>Cytophagales</taxon>
        <taxon>Hymenobacteraceae</taxon>
        <taxon>Adhaeribacter</taxon>
    </lineage>
</organism>
<evidence type="ECO:0000313" key="2">
    <source>
        <dbReference type="Proteomes" id="UP000321532"/>
    </source>
</evidence>
<dbReference type="EMBL" id="BJYS01000023">
    <property type="protein sequence ID" value="GEO05433.1"/>
    <property type="molecule type" value="Genomic_DNA"/>
</dbReference>
<gene>
    <name evidence="1" type="ORF">AAE02nite_30970</name>
</gene>
<protein>
    <submittedName>
        <fullName evidence="1">Uncharacterized protein</fullName>
    </submittedName>
</protein>
<sequence length="140" mass="16464">MNIKGDILQIKNKRDSKHQDIQIQIDTITYITHKKDGRYFQPFELIDNLQNSLLLTGDQLARSDNKYLEEGEHEFKVYDKAGDNYELNPNKHLLVTLEYDFDLAESILTSVEYSVTVSTEEFKELQNRKNLPKGKDRRNK</sequence>
<evidence type="ECO:0000313" key="1">
    <source>
        <dbReference type="EMBL" id="GEO05433.1"/>
    </source>
</evidence>
<proteinExistence type="predicted"/>
<dbReference type="AlphaFoldDB" id="A0A512B0F2"/>
<dbReference type="RefSeq" id="WP_146899401.1">
    <property type="nucleotide sequence ID" value="NZ_BJYS01000023.1"/>
</dbReference>
<comment type="caution">
    <text evidence="1">The sequence shown here is derived from an EMBL/GenBank/DDBJ whole genome shotgun (WGS) entry which is preliminary data.</text>
</comment>
<accession>A0A512B0F2</accession>
<name>A0A512B0F2_9BACT</name>